<dbReference type="GO" id="GO:0005524">
    <property type="term" value="F:ATP binding"/>
    <property type="evidence" value="ECO:0007669"/>
    <property type="project" value="TreeGrafter"/>
</dbReference>
<dbReference type="Gene3D" id="3.40.50.300">
    <property type="entry name" value="P-loop containing nucleotide triphosphate hydrolases"/>
    <property type="match status" value="1"/>
</dbReference>
<dbReference type="RefSeq" id="WP_092688071.1">
    <property type="nucleotide sequence ID" value="NZ_FNBK01000002.1"/>
</dbReference>
<dbReference type="EMBL" id="FNBK01000002">
    <property type="protein sequence ID" value="SDE92182.1"/>
    <property type="molecule type" value="Genomic_DNA"/>
</dbReference>
<dbReference type="InterPro" id="IPR027417">
    <property type="entry name" value="P-loop_NTPase"/>
</dbReference>
<dbReference type="GO" id="GO:0016887">
    <property type="term" value="F:ATP hydrolysis activity"/>
    <property type="evidence" value="ECO:0007669"/>
    <property type="project" value="TreeGrafter"/>
</dbReference>
<dbReference type="InterPro" id="IPR050625">
    <property type="entry name" value="ParA/MinD_ATPase"/>
</dbReference>
<protein>
    <submittedName>
        <fullName evidence="2">Septum site-determining protein MinD</fullName>
    </submittedName>
</protein>
<evidence type="ECO:0000313" key="2">
    <source>
        <dbReference type="EMBL" id="SDE92182.1"/>
    </source>
</evidence>
<feature type="domain" description="CobQ/CobB/MinD/ParA nucleotide binding" evidence="1">
    <location>
        <begin position="3"/>
        <end position="195"/>
    </location>
</feature>
<keyword evidence="3" id="KW-1185">Reference proteome</keyword>
<dbReference type="Proteomes" id="UP000199076">
    <property type="component" value="Unassembled WGS sequence"/>
</dbReference>
<name>A0A1G7GVK9_9EURY</name>
<sequence length="227" mass="22195">MILAVTGGKGGVGKSTVAYNLAAALDAVVVDADLGMADLPAARGPDLHDVLAGRADPVEAVREGTPVAILPCGRSLAGARATEPTRLVSAVESVAAEYGRVVVDCPAGLGGDVGLALCAAEACVLVTTPAEPAVADAVRARALARELDAGLSRIVLNLAGAAGTADALARELGAPVTAIPESAALADAQARGQPVTGVAPESTAAARIEALAEGVRTTVRSATNPGG</sequence>
<proteinExistence type="predicted"/>
<organism evidence="2 3">
    <name type="scientific">Halorientalis regularis</name>
    <dbReference type="NCBI Taxonomy" id="660518"/>
    <lineage>
        <taxon>Archaea</taxon>
        <taxon>Methanobacteriati</taxon>
        <taxon>Methanobacteriota</taxon>
        <taxon>Stenosarchaea group</taxon>
        <taxon>Halobacteria</taxon>
        <taxon>Halobacteriales</taxon>
        <taxon>Haloarculaceae</taxon>
        <taxon>Halorientalis</taxon>
    </lineage>
</organism>
<dbReference type="GO" id="GO:0009898">
    <property type="term" value="C:cytoplasmic side of plasma membrane"/>
    <property type="evidence" value="ECO:0007669"/>
    <property type="project" value="TreeGrafter"/>
</dbReference>
<dbReference type="OrthoDB" id="204933at2157"/>
<dbReference type="GO" id="GO:0051782">
    <property type="term" value="P:negative regulation of cell division"/>
    <property type="evidence" value="ECO:0007669"/>
    <property type="project" value="TreeGrafter"/>
</dbReference>
<dbReference type="STRING" id="660518.SAMN05216218_102204"/>
<dbReference type="InterPro" id="IPR002586">
    <property type="entry name" value="CobQ/CobB/MinD/ParA_Nub-bd_dom"/>
</dbReference>
<dbReference type="PANTHER" id="PTHR43384:SF10">
    <property type="entry name" value="ATPASE INVOLVED IN CHROMOSOME PARTITIONING, PARA_MIND FAMILY"/>
    <property type="match status" value="1"/>
</dbReference>
<accession>A0A1G7GVK9</accession>
<dbReference type="Pfam" id="PF01656">
    <property type="entry name" value="CbiA"/>
    <property type="match status" value="1"/>
</dbReference>
<dbReference type="PANTHER" id="PTHR43384">
    <property type="entry name" value="SEPTUM SITE-DETERMINING PROTEIN MIND HOMOLOG, CHLOROPLASTIC-RELATED"/>
    <property type="match status" value="1"/>
</dbReference>
<dbReference type="SUPFAM" id="SSF52540">
    <property type="entry name" value="P-loop containing nucleoside triphosphate hydrolases"/>
    <property type="match status" value="1"/>
</dbReference>
<gene>
    <name evidence="2" type="ORF">SAMN05216218_102204</name>
</gene>
<dbReference type="GO" id="GO:0005829">
    <property type="term" value="C:cytosol"/>
    <property type="evidence" value="ECO:0007669"/>
    <property type="project" value="TreeGrafter"/>
</dbReference>
<reference evidence="3" key="1">
    <citation type="submission" date="2016-10" db="EMBL/GenBank/DDBJ databases">
        <authorList>
            <person name="Varghese N."/>
            <person name="Submissions S."/>
        </authorList>
    </citation>
    <scope>NUCLEOTIDE SEQUENCE [LARGE SCALE GENOMIC DNA]</scope>
    <source>
        <strain evidence="3">IBRC-M 10760</strain>
    </source>
</reference>
<evidence type="ECO:0000313" key="3">
    <source>
        <dbReference type="Proteomes" id="UP000199076"/>
    </source>
</evidence>
<evidence type="ECO:0000259" key="1">
    <source>
        <dbReference type="Pfam" id="PF01656"/>
    </source>
</evidence>
<dbReference type="AlphaFoldDB" id="A0A1G7GVK9"/>